<dbReference type="InterPro" id="IPR021151">
    <property type="entry name" value="GINS_A"/>
</dbReference>
<keyword evidence="3 6" id="KW-0235">DNA replication</keyword>
<evidence type="ECO:0000259" key="7">
    <source>
        <dbReference type="Pfam" id="PF05916"/>
    </source>
</evidence>
<organism evidence="9 10">
    <name type="scientific">Nicrophorus vespilloides</name>
    <name type="common">Boreal carrion beetle</name>
    <dbReference type="NCBI Taxonomy" id="110193"/>
    <lineage>
        <taxon>Eukaryota</taxon>
        <taxon>Metazoa</taxon>
        <taxon>Ecdysozoa</taxon>
        <taxon>Arthropoda</taxon>
        <taxon>Hexapoda</taxon>
        <taxon>Insecta</taxon>
        <taxon>Pterygota</taxon>
        <taxon>Neoptera</taxon>
        <taxon>Endopterygota</taxon>
        <taxon>Coleoptera</taxon>
        <taxon>Polyphaga</taxon>
        <taxon>Staphyliniformia</taxon>
        <taxon>Silphidae</taxon>
        <taxon>Nicrophorinae</taxon>
        <taxon>Nicrophorus</taxon>
    </lineage>
</organism>
<dbReference type="RefSeq" id="XP_017785099.1">
    <property type="nucleotide sequence ID" value="XM_017929610.1"/>
</dbReference>
<keyword evidence="4 6" id="KW-0539">Nucleus</keyword>
<comment type="function">
    <text evidence="6">The GINS complex plays an essential role in the initiation of DNA replication.</text>
</comment>
<dbReference type="Pfam" id="PF05916">
    <property type="entry name" value="Sld5"/>
    <property type="match status" value="1"/>
</dbReference>
<evidence type="ECO:0000256" key="6">
    <source>
        <dbReference type="RuleBase" id="RU367161"/>
    </source>
</evidence>
<accession>A0ABM1NE49</accession>
<evidence type="ECO:0000259" key="8">
    <source>
        <dbReference type="Pfam" id="PF22466"/>
    </source>
</evidence>
<evidence type="ECO:0000313" key="10">
    <source>
        <dbReference type="RefSeq" id="XP_017785099.1"/>
    </source>
</evidence>
<dbReference type="InterPro" id="IPR010492">
    <property type="entry name" value="GINS_Psf3"/>
</dbReference>
<dbReference type="SUPFAM" id="SSF158573">
    <property type="entry name" value="GINS helical bundle-like"/>
    <property type="match status" value="1"/>
</dbReference>
<evidence type="ECO:0000256" key="1">
    <source>
        <dbReference type="ARBA" id="ARBA00004123"/>
    </source>
</evidence>
<comment type="subcellular location">
    <subcellularLocation>
        <location evidence="1 6">Nucleus</location>
    </subcellularLocation>
</comment>
<keyword evidence="9" id="KW-1185">Reference proteome</keyword>
<dbReference type="CDD" id="cd21693">
    <property type="entry name" value="GINS_B_Psf3"/>
    <property type="match status" value="1"/>
</dbReference>
<sequence>MSLVLSYSPNYFSIDDILASQERTPCKFLTNVPKLGKLNPASEDDDLAAGTSLELPIWLVQPLSSGRHAIIAADLPRIYTEPYREILKADPVAVDLHKFNLYFYEFGLYAKSFDIRGDVATTLIYTFITRFRKIMDLADNMGLDPLINDGLDMLERGLFFEGHKARTKLNNWLIQTGMQLEAANMVTNHKKRKRVNLEDII</sequence>
<comment type="similarity">
    <text evidence="2 6">Belongs to the GINS3/PSF3 family.</text>
</comment>
<feature type="domain" description="GINS subunit" evidence="7">
    <location>
        <begin position="80"/>
        <end position="173"/>
    </location>
</feature>
<reference evidence="10" key="1">
    <citation type="submission" date="2025-08" db="UniProtKB">
        <authorList>
            <consortium name="RefSeq"/>
        </authorList>
    </citation>
    <scope>IDENTIFICATION</scope>
    <source>
        <tissue evidence="10">Whole Larva</tissue>
    </source>
</reference>
<comment type="subunit">
    <text evidence="6">Component of the GINS complex.</text>
</comment>
<evidence type="ECO:0000256" key="5">
    <source>
        <dbReference type="ARBA" id="ARBA00045258"/>
    </source>
</evidence>
<evidence type="ECO:0000256" key="2">
    <source>
        <dbReference type="ARBA" id="ARBA00006343"/>
    </source>
</evidence>
<evidence type="ECO:0000256" key="4">
    <source>
        <dbReference type="ARBA" id="ARBA00023242"/>
    </source>
</evidence>
<comment type="function">
    <text evidence="5">Required for correct functioning of the GINS complex, a complex that plays an essential role in the initiation of DNA replication, and progression of DNA replication forks. GINS complex is a core component of CDC45-MCM-GINS (CMG) helicase, the molecular machine that unwinds template DNA during replication, and around which the replisome is built.</text>
</comment>
<evidence type="ECO:0000256" key="3">
    <source>
        <dbReference type="ARBA" id="ARBA00022705"/>
    </source>
</evidence>
<name>A0ABM1NE49_NICVS</name>
<protein>
    <recommendedName>
        <fullName evidence="6">DNA replication complex GINS protein PSF3</fullName>
    </recommendedName>
</protein>
<evidence type="ECO:0000313" key="9">
    <source>
        <dbReference type="Proteomes" id="UP000695000"/>
    </source>
</evidence>
<dbReference type="CDD" id="cd11713">
    <property type="entry name" value="GINS_A_psf3"/>
    <property type="match status" value="1"/>
</dbReference>
<dbReference type="Proteomes" id="UP000695000">
    <property type="component" value="Unplaced"/>
</dbReference>
<dbReference type="PANTHER" id="PTHR22768:SF0">
    <property type="entry name" value="DNA REPLICATION COMPLEX GINS PROTEIN PSF3"/>
    <property type="match status" value="1"/>
</dbReference>
<feature type="domain" description="DNA replication complex GINS protein PSF3 N-terminal" evidence="8">
    <location>
        <begin position="12"/>
        <end position="63"/>
    </location>
</feature>
<dbReference type="InterPro" id="IPR055221">
    <property type="entry name" value="PSF3_N"/>
</dbReference>
<dbReference type="Pfam" id="PF22466">
    <property type="entry name" value="PSF3_N"/>
    <property type="match status" value="1"/>
</dbReference>
<dbReference type="InterPro" id="IPR038437">
    <property type="entry name" value="GINS_Psf3_sf"/>
</dbReference>
<dbReference type="InterPro" id="IPR036224">
    <property type="entry name" value="GINS_bundle-like_dom_sf"/>
</dbReference>
<dbReference type="PANTHER" id="PTHR22768">
    <property type="entry name" value="DNA REPLICATION COMPLEX GINS PROTEIN PSF3"/>
    <property type="match status" value="1"/>
</dbReference>
<dbReference type="Gene3D" id="1.20.58.2050">
    <property type="match status" value="1"/>
</dbReference>
<gene>
    <name evidence="10" type="primary">LOC108568489</name>
</gene>
<dbReference type="GeneID" id="108568489"/>
<proteinExistence type="inferred from homology"/>
<dbReference type="SUPFAM" id="SSF160059">
    <property type="entry name" value="PriA/YqbF domain"/>
    <property type="match status" value="1"/>
</dbReference>